<proteinExistence type="predicted"/>
<name>A0A4Z2IVD7_9TELE</name>
<gene>
    <name evidence="1" type="ORF">EYF80_007920</name>
</gene>
<dbReference type="AlphaFoldDB" id="A0A4Z2IVD7"/>
<keyword evidence="2" id="KW-1185">Reference proteome</keyword>
<organism evidence="1 2">
    <name type="scientific">Liparis tanakae</name>
    <name type="common">Tanaka's snailfish</name>
    <dbReference type="NCBI Taxonomy" id="230148"/>
    <lineage>
        <taxon>Eukaryota</taxon>
        <taxon>Metazoa</taxon>
        <taxon>Chordata</taxon>
        <taxon>Craniata</taxon>
        <taxon>Vertebrata</taxon>
        <taxon>Euteleostomi</taxon>
        <taxon>Actinopterygii</taxon>
        <taxon>Neopterygii</taxon>
        <taxon>Teleostei</taxon>
        <taxon>Neoteleostei</taxon>
        <taxon>Acanthomorphata</taxon>
        <taxon>Eupercaria</taxon>
        <taxon>Perciformes</taxon>
        <taxon>Cottioidei</taxon>
        <taxon>Cottales</taxon>
        <taxon>Liparidae</taxon>
        <taxon>Liparis</taxon>
    </lineage>
</organism>
<comment type="caution">
    <text evidence="1">The sequence shown here is derived from an EMBL/GenBank/DDBJ whole genome shotgun (WGS) entry which is preliminary data.</text>
</comment>
<protein>
    <submittedName>
        <fullName evidence="1">Uncharacterized protein</fullName>
    </submittedName>
</protein>
<dbReference type="Proteomes" id="UP000314294">
    <property type="component" value="Unassembled WGS sequence"/>
</dbReference>
<dbReference type="EMBL" id="SRLO01000044">
    <property type="protein sequence ID" value="TNN81791.1"/>
    <property type="molecule type" value="Genomic_DNA"/>
</dbReference>
<evidence type="ECO:0000313" key="2">
    <source>
        <dbReference type="Proteomes" id="UP000314294"/>
    </source>
</evidence>
<accession>A0A4Z2IVD7</accession>
<evidence type="ECO:0000313" key="1">
    <source>
        <dbReference type="EMBL" id="TNN81791.1"/>
    </source>
</evidence>
<reference evidence="1 2" key="1">
    <citation type="submission" date="2019-03" db="EMBL/GenBank/DDBJ databases">
        <title>First draft genome of Liparis tanakae, snailfish: a comprehensive survey of snailfish specific genes.</title>
        <authorList>
            <person name="Kim W."/>
            <person name="Song I."/>
            <person name="Jeong J.-H."/>
            <person name="Kim D."/>
            <person name="Kim S."/>
            <person name="Ryu S."/>
            <person name="Song J.Y."/>
            <person name="Lee S.K."/>
        </authorList>
    </citation>
    <scope>NUCLEOTIDE SEQUENCE [LARGE SCALE GENOMIC DNA]</scope>
    <source>
        <tissue evidence="1">Muscle</tissue>
    </source>
</reference>
<sequence length="118" mass="13042">MQYAMFLLTESLEALPAPDVEPPAEDLSEEMASSSTSIYGSGEIFGNDGFRRRSGIQLNSPRFSGNSGLSFDCRMKSLHLTLTQTLSSGWTLETQSLHLLSLTRTLPHWLSLSPTRPH</sequence>